<evidence type="ECO:0000313" key="2">
    <source>
        <dbReference type="EMBL" id="USR99543.1"/>
    </source>
</evidence>
<dbReference type="Proteomes" id="UP001055437">
    <property type="component" value="Chromosome"/>
</dbReference>
<gene>
    <name evidence="2" type="ORF">NH397_08485</name>
</gene>
<keyword evidence="1" id="KW-0812">Transmembrane</keyword>
<keyword evidence="1" id="KW-0472">Membrane</keyword>
<dbReference type="RefSeq" id="WP_227909505.1">
    <property type="nucleotide sequence ID" value="NZ_CABMIZ010000026.1"/>
</dbReference>
<keyword evidence="3" id="KW-1185">Reference proteome</keyword>
<organism evidence="2 3">
    <name type="scientific">Clostridium septicum</name>
    <dbReference type="NCBI Taxonomy" id="1504"/>
    <lineage>
        <taxon>Bacteria</taxon>
        <taxon>Bacillati</taxon>
        <taxon>Bacillota</taxon>
        <taxon>Clostridia</taxon>
        <taxon>Eubacteriales</taxon>
        <taxon>Clostridiaceae</taxon>
        <taxon>Clostridium</taxon>
    </lineage>
</organism>
<feature type="transmembrane region" description="Helical" evidence="1">
    <location>
        <begin position="9"/>
        <end position="28"/>
    </location>
</feature>
<dbReference type="GeneID" id="303559094"/>
<evidence type="ECO:0000256" key="1">
    <source>
        <dbReference type="SAM" id="Phobius"/>
    </source>
</evidence>
<sequence length="376" mass="44644">MPIKKIMKYPLFTFFTIIIVIFTFLDIVKPINFFSELENRSLSQKPKFTLYNLFYSDYINNYNNYINDQFIFRDLWIDLKSITEYLLGKRENNGIIYTKDGFMFQKQQNLNLDRLNKNILAIEDFVREIQSNSTLMLIPNSYTIYEEKLPIGLELIDEKKIISSIYSYFNKLSLNTLDVVTPLINNKKDYIYYKTDHHWTSYGAYIAYYTYVKSLNLTPVDINSLVNYSIPGFYGSYFSKAKLFNSQSDTITYFEDNNLEISIDGIAYKSLYDLNKFKERDKYSAFLRGNNGLTIIRNKDVNDNIKGKRVLVFKDSYANCFVNFLTYNFEEVYVIDLRSFNQKIKEFIKDKSFNEVLIMYNIVNLSEDVNIVKFKY</sequence>
<accession>A0ABY5AWS2</accession>
<dbReference type="EMBL" id="CP099799">
    <property type="protein sequence ID" value="USR99543.1"/>
    <property type="molecule type" value="Genomic_DNA"/>
</dbReference>
<proteinExistence type="predicted"/>
<dbReference type="Pfam" id="PF14286">
    <property type="entry name" value="DHHW"/>
    <property type="match status" value="1"/>
</dbReference>
<keyword evidence="1" id="KW-1133">Transmembrane helix</keyword>
<protein>
    <submittedName>
        <fullName evidence="2">DHHW family protein</fullName>
    </submittedName>
</protein>
<reference evidence="2" key="1">
    <citation type="submission" date="2022-06" db="EMBL/GenBank/DDBJ databases">
        <authorList>
            <person name="Holder M.E."/>
            <person name="Ajami N.J."/>
            <person name="Petrosino J.F."/>
        </authorList>
    </citation>
    <scope>NUCLEOTIDE SEQUENCE</scope>
    <source>
        <strain evidence="2">RMA 8861</strain>
    </source>
</reference>
<dbReference type="InterPro" id="IPR025945">
    <property type="entry name" value="DHHW"/>
</dbReference>
<name>A0ABY5AWS2_CLOSE</name>
<evidence type="ECO:0000313" key="3">
    <source>
        <dbReference type="Proteomes" id="UP001055437"/>
    </source>
</evidence>